<dbReference type="GO" id="GO:0008234">
    <property type="term" value="F:cysteine-type peptidase activity"/>
    <property type="evidence" value="ECO:0007669"/>
    <property type="project" value="UniProtKB-KW"/>
</dbReference>
<dbReference type="STRING" id="1774273.LPB03_06905"/>
<keyword evidence="8" id="KW-1185">Reference proteome</keyword>
<sequence>MKLFKNLLLLFVFICLSCNNNSLLVTGLKGVNESIKKEYAPDKRVAIYDIELDYYDNKIVVSGETDSKIGYQKLLDSLKSLDIDFINKIRILPDTVIGNDKFAIANNSVINIRSEPKHSAELGTQGLLGMPLKILDKNGDFYRIQTPDKYISWVDKGGIHRMNKGEFDAWNNRKKVIFTKNFGYVYADTSENSEIISDITLGGILKFIGISNNFFEVEYPDKRTGFIKRAEAVNYESWLINLVASQENIEKSAKSMIGFPYLWGGTSSKGMDCSGFTKMVYLMNGFVIPRDASQQINAGKIVDNKLDFADLQKGDLLFFGTKAEENKKQKVVHVGIWLGNEKMEFIHSSGNIHISSMDETQPNFDEMNKNRYLGSRRYLGVKDKNIIDLKAKLKL</sequence>
<reference evidence="8" key="1">
    <citation type="submission" date="2016-02" db="EMBL/GenBank/DDBJ databases">
        <authorList>
            <person name="Shin S.-K."/>
            <person name="Yi H."/>
            <person name="Kim E."/>
        </authorList>
    </citation>
    <scope>NUCLEOTIDE SEQUENCE [LARGE SCALE GENOMIC DNA]</scope>
    <source>
        <strain evidence="8">LPB0003</strain>
    </source>
</reference>
<dbReference type="PROSITE" id="PS51935">
    <property type="entry name" value="NLPC_P60"/>
    <property type="match status" value="1"/>
</dbReference>
<dbReference type="EMBL" id="LSFM01000021">
    <property type="protein sequence ID" value="OBY64863.1"/>
    <property type="molecule type" value="Genomic_DNA"/>
</dbReference>
<organism evidence="7 8">
    <name type="scientific">Polaribacter vadi</name>
    <dbReference type="NCBI Taxonomy" id="1774273"/>
    <lineage>
        <taxon>Bacteria</taxon>
        <taxon>Pseudomonadati</taxon>
        <taxon>Bacteroidota</taxon>
        <taxon>Flavobacteriia</taxon>
        <taxon>Flavobacteriales</taxon>
        <taxon>Flavobacteriaceae</taxon>
    </lineage>
</organism>
<evidence type="ECO:0000256" key="1">
    <source>
        <dbReference type="ARBA" id="ARBA00007074"/>
    </source>
</evidence>
<keyword evidence="3 7" id="KW-0378">Hydrolase</keyword>
<dbReference type="Gene3D" id="2.30.30.40">
    <property type="entry name" value="SH3 Domains"/>
    <property type="match status" value="2"/>
</dbReference>
<name>A0A1B8TYW5_9FLAO</name>
<evidence type="ECO:0000313" key="7">
    <source>
        <dbReference type="EMBL" id="OBY64863.1"/>
    </source>
</evidence>
<dbReference type="PANTHER" id="PTHR47053">
    <property type="entry name" value="MUREIN DD-ENDOPEPTIDASE MEPH-RELATED"/>
    <property type="match status" value="1"/>
</dbReference>
<protein>
    <submittedName>
        <fullName evidence="7">Glycoside hydrolase</fullName>
    </submittedName>
</protein>
<dbReference type="Pfam" id="PF08239">
    <property type="entry name" value="SH3_3"/>
    <property type="match status" value="1"/>
</dbReference>
<accession>A0A1B8TYW5</accession>
<dbReference type="KEGG" id="pob:LPB03_06905"/>
<keyword evidence="5" id="KW-0732">Signal</keyword>
<feature type="signal peptide" evidence="5">
    <location>
        <begin position="1"/>
        <end position="20"/>
    </location>
</feature>
<dbReference type="AlphaFoldDB" id="A0A1B8TYW5"/>
<evidence type="ECO:0000313" key="8">
    <source>
        <dbReference type="Proteomes" id="UP000092584"/>
    </source>
</evidence>
<keyword evidence="2" id="KW-0645">Protease</keyword>
<dbReference type="PANTHER" id="PTHR47053:SF1">
    <property type="entry name" value="MUREIN DD-ENDOPEPTIDASE MEPH-RELATED"/>
    <property type="match status" value="1"/>
</dbReference>
<dbReference type="InterPro" id="IPR051202">
    <property type="entry name" value="Peptidase_C40"/>
</dbReference>
<evidence type="ECO:0000256" key="3">
    <source>
        <dbReference type="ARBA" id="ARBA00022801"/>
    </source>
</evidence>
<proteinExistence type="inferred from homology"/>
<feature type="domain" description="NlpC/P60" evidence="6">
    <location>
        <begin position="243"/>
        <end position="379"/>
    </location>
</feature>
<gene>
    <name evidence="7" type="ORF">LPB3_05585</name>
</gene>
<evidence type="ECO:0000256" key="4">
    <source>
        <dbReference type="ARBA" id="ARBA00022807"/>
    </source>
</evidence>
<dbReference type="GO" id="GO:0006508">
    <property type="term" value="P:proteolysis"/>
    <property type="evidence" value="ECO:0007669"/>
    <property type="project" value="UniProtKB-KW"/>
</dbReference>
<evidence type="ECO:0000256" key="5">
    <source>
        <dbReference type="SAM" id="SignalP"/>
    </source>
</evidence>
<dbReference type="SUPFAM" id="SSF54001">
    <property type="entry name" value="Cysteine proteinases"/>
    <property type="match status" value="1"/>
</dbReference>
<comment type="caution">
    <text evidence="7">The sequence shown here is derived from an EMBL/GenBank/DDBJ whole genome shotgun (WGS) entry which is preliminary data.</text>
</comment>
<dbReference type="RefSeq" id="WP_065318616.1">
    <property type="nucleotide sequence ID" value="NZ_CP017477.1"/>
</dbReference>
<dbReference type="OrthoDB" id="9813368at2"/>
<dbReference type="Proteomes" id="UP000092584">
    <property type="component" value="Unassembled WGS sequence"/>
</dbReference>
<dbReference type="InterPro" id="IPR000064">
    <property type="entry name" value="NLP_P60_dom"/>
</dbReference>
<dbReference type="InterPro" id="IPR003646">
    <property type="entry name" value="SH3-like_bac-type"/>
</dbReference>
<feature type="chain" id="PRO_5008615786" evidence="5">
    <location>
        <begin position="21"/>
        <end position="395"/>
    </location>
</feature>
<dbReference type="Pfam" id="PF00877">
    <property type="entry name" value="NLPC_P60"/>
    <property type="match status" value="1"/>
</dbReference>
<comment type="similarity">
    <text evidence="1">Belongs to the peptidase C40 family.</text>
</comment>
<keyword evidence="4" id="KW-0788">Thiol protease</keyword>
<dbReference type="Gene3D" id="3.90.1720.10">
    <property type="entry name" value="endopeptidase domain like (from Nostoc punctiforme)"/>
    <property type="match status" value="1"/>
</dbReference>
<evidence type="ECO:0000259" key="6">
    <source>
        <dbReference type="PROSITE" id="PS51935"/>
    </source>
</evidence>
<evidence type="ECO:0000256" key="2">
    <source>
        <dbReference type="ARBA" id="ARBA00022670"/>
    </source>
</evidence>
<dbReference type="InterPro" id="IPR038765">
    <property type="entry name" value="Papain-like_cys_pep_sf"/>
</dbReference>